<dbReference type="InterPro" id="IPR001117">
    <property type="entry name" value="Cu-oxidase_2nd"/>
</dbReference>
<sequence length="638" mass="70021">MELVDRFLVALTRLLELVTLSTYHQEVTSSFQLPLAADHYNDVIALAPGPVFTPPGYDTSDDFQCNYTAMSGWTQCWTPGNNLNCWLTSPDGLTNLSTTTPYEDVTNTPKGIDRYYEYNVTAGSVDADGLTFPYGKLLNGTFPGPWIRACWGDTIHLKVNVDPEFYQGVSVHAHGLRQWTKMHMDGVPGITQCPIAPGSSFEYVWPTTQYGSSWYHSHYSLQYPDGLQGPLTIHGPSSKDYDSTPALPLILTDWNHNSAFNESSLKPCILLGGVGDITKCYPGTTNDTEIKGPLRVPFQKNQRYLLRVVNTSYRAGFTFSIDNHEMWVVSADFVPIKPYSTTAIRVNIGQRYNIVVEANPINSSDTNFWIRTYQSPCGTVGSLGPYYMNTGIISYDNSPGPDPTSTQWSNAQSQDCKDEPLASILPIVPWTPPGPSNSDLPRVIFSGSLGNLFYNINPNLSDFEPLQVQWDNPTFINLQNTNWPNLSVIVPEDFSTDFNNVTSITSEWIYLGIQSDDDHPIHLHGHDFAIFNLTYGDGSVEPSGPSLPRRDVFTVPSGGSAIIAFPADNPGAWLMHCHIAGHASGGLDLQVLEDQAAANVIWPKGASPALATASALCSSWSSWCSAQPTGCPMTDSGV</sequence>
<dbReference type="InterPro" id="IPR011707">
    <property type="entry name" value="Cu-oxidase-like_N"/>
</dbReference>
<dbReference type="SUPFAM" id="SSF49503">
    <property type="entry name" value="Cupredoxins"/>
    <property type="match status" value="3"/>
</dbReference>
<evidence type="ECO:0000259" key="7">
    <source>
        <dbReference type="Pfam" id="PF07732"/>
    </source>
</evidence>
<dbReference type="Pfam" id="PF07732">
    <property type="entry name" value="Cu-oxidase_3"/>
    <property type="match status" value="1"/>
</dbReference>
<comment type="similarity">
    <text evidence="1">Belongs to the multicopper oxidase family.</text>
</comment>
<proteinExistence type="inferred from homology"/>
<evidence type="ECO:0000256" key="4">
    <source>
        <dbReference type="ARBA" id="ARBA00023008"/>
    </source>
</evidence>
<dbReference type="InterPro" id="IPR008972">
    <property type="entry name" value="Cupredoxin"/>
</dbReference>
<dbReference type="InterPro" id="IPR045087">
    <property type="entry name" value="Cu-oxidase_fam"/>
</dbReference>
<reference evidence="8" key="1">
    <citation type="journal article" date="2020" name="Stud. Mycol.">
        <title>101 Dothideomycetes genomes: a test case for predicting lifestyles and emergence of pathogens.</title>
        <authorList>
            <person name="Haridas S."/>
            <person name="Albert R."/>
            <person name="Binder M."/>
            <person name="Bloem J."/>
            <person name="Labutti K."/>
            <person name="Salamov A."/>
            <person name="Andreopoulos B."/>
            <person name="Baker S."/>
            <person name="Barry K."/>
            <person name="Bills G."/>
            <person name="Bluhm B."/>
            <person name="Cannon C."/>
            <person name="Castanera R."/>
            <person name="Culley D."/>
            <person name="Daum C."/>
            <person name="Ezra D."/>
            <person name="Gonzalez J."/>
            <person name="Henrissat B."/>
            <person name="Kuo A."/>
            <person name="Liang C."/>
            <person name="Lipzen A."/>
            <person name="Lutzoni F."/>
            <person name="Magnuson J."/>
            <person name="Mondo S."/>
            <person name="Nolan M."/>
            <person name="Ohm R."/>
            <person name="Pangilinan J."/>
            <person name="Park H.-J."/>
            <person name="Ramirez L."/>
            <person name="Alfaro M."/>
            <person name="Sun H."/>
            <person name="Tritt A."/>
            <person name="Yoshinaga Y."/>
            <person name="Zwiers L.-H."/>
            <person name="Turgeon B."/>
            <person name="Goodwin S."/>
            <person name="Spatafora J."/>
            <person name="Crous P."/>
            <person name="Grigoriev I."/>
        </authorList>
    </citation>
    <scope>NUCLEOTIDE SEQUENCE</scope>
    <source>
        <strain evidence="8">CBS 627.86</strain>
    </source>
</reference>
<evidence type="ECO:0000259" key="6">
    <source>
        <dbReference type="Pfam" id="PF07731"/>
    </source>
</evidence>
<keyword evidence="3" id="KW-0560">Oxidoreductase</keyword>
<feature type="domain" description="Plastocyanin-like" evidence="6">
    <location>
        <begin position="468"/>
        <end position="595"/>
    </location>
</feature>
<evidence type="ECO:0000259" key="5">
    <source>
        <dbReference type="Pfam" id="PF00394"/>
    </source>
</evidence>
<dbReference type="PANTHER" id="PTHR11709">
    <property type="entry name" value="MULTI-COPPER OXIDASE"/>
    <property type="match status" value="1"/>
</dbReference>
<gene>
    <name evidence="8" type="ORF">BDV96DRAFT_577258</name>
</gene>
<keyword evidence="4" id="KW-0186">Copper</keyword>
<evidence type="ECO:0000256" key="1">
    <source>
        <dbReference type="ARBA" id="ARBA00010609"/>
    </source>
</evidence>
<name>A0A6A5Z5H4_9PLEO</name>
<dbReference type="InterPro" id="IPR011706">
    <property type="entry name" value="Cu-oxidase_C"/>
</dbReference>
<dbReference type="InterPro" id="IPR002355">
    <property type="entry name" value="Cu_oxidase_Cu_BS"/>
</dbReference>
<evidence type="ECO:0000256" key="2">
    <source>
        <dbReference type="ARBA" id="ARBA00022723"/>
    </source>
</evidence>
<dbReference type="Proteomes" id="UP000799770">
    <property type="component" value="Unassembled WGS sequence"/>
</dbReference>
<organism evidence="8 9">
    <name type="scientific">Lophiotrema nucula</name>
    <dbReference type="NCBI Taxonomy" id="690887"/>
    <lineage>
        <taxon>Eukaryota</taxon>
        <taxon>Fungi</taxon>
        <taxon>Dikarya</taxon>
        <taxon>Ascomycota</taxon>
        <taxon>Pezizomycotina</taxon>
        <taxon>Dothideomycetes</taxon>
        <taxon>Pleosporomycetidae</taxon>
        <taxon>Pleosporales</taxon>
        <taxon>Lophiotremataceae</taxon>
        <taxon>Lophiotrema</taxon>
    </lineage>
</organism>
<evidence type="ECO:0000313" key="8">
    <source>
        <dbReference type="EMBL" id="KAF2114700.1"/>
    </source>
</evidence>
<keyword evidence="2" id="KW-0479">Metal-binding</keyword>
<dbReference type="Gene3D" id="2.60.40.420">
    <property type="entry name" value="Cupredoxins - blue copper proteins"/>
    <property type="match status" value="3"/>
</dbReference>
<dbReference type="Pfam" id="PF00394">
    <property type="entry name" value="Cu-oxidase"/>
    <property type="match status" value="1"/>
</dbReference>
<protein>
    <submittedName>
        <fullName evidence="8">Multicopper oxidase-domain-containing protein</fullName>
    </submittedName>
</protein>
<evidence type="ECO:0000256" key="3">
    <source>
        <dbReference type="ARBA" id="ARBA00023002"/>
    </source>
</evidence>
<dbReference type="GO" id="GO:0005507">
    <property type="term" value="F:copper ion binding"/>
    <property type="evidence" value="ECO:0007669"/>
    <property type="project" value="InterPro"/>
</dbReference>
<dbReference type="PANTHER" id="PTHR11709:SF71">
    <property type="entry name" value="OXIDOREDUCTASE TPCJ"/>
    <property type="match status" value="1"/>
</dbReference>
<keyword evidence="9" id="KW-1185">Reference proteome</keyword>
<dbReference type="OrthoDB" id="2121828at2759"/>
<feature type="domain" description="Plastocyanin-like" evidence="7">
    <location>
        <begin position="136"/>
        <end position="237"/>
    </location>
</feature>
<dbReference type="InterPro" id="IPR033138">
    <property type="entry name" value="Cu_oxidase_CS"/>
</dbReference>
<dbReference type="EMBL" id="ML977325">
    <property type="protein sequence ID" value="KAF2114700.1"/>
    <property type="molecule type" value="Genomic_DNA"/>
</dbReference>
<dbReference type="PROSITE" id="PS00080">
    <property type="entry name" value="MULTICOPPER_OXIDASE2"/>
    <property type="match status" value="1"/>
</dbReference>
<dbReference type="PROSITE" id="PS00079">
    <property type="entry name" value="MULTICOPPER_OXIDASE1"/>
    <property type="match status" value="1"/>
</dbReference>
<dbReference type="GO" id="GO:0016491">
    <property type="term" value="F:oxidoreductase activity"/>
    <property type="evidence" value="ECO:0007669"/>
    <property type="project" value="UniProtKB-KW"/>
</dbReference>
<dbReference type="AlphaFoldDB" id="A0A6A5Z5H4"/>
<feature type="domain" description="Plastocyanin-like" evidence="5">
    <location>
        <begin position="288"/>
        <end position="397"/>
    </location>
</feature>
<accession>A0A6A5Z5H4</accession>
<evidence type="ECO:0000313" key="9">
    <source>
        <dbReference type="Proteomes" id="UP000799770"/>
    </source>
</evidence>
<dbReference type="Pfam" id="PF07731">
    <property type="entry name" value="Cu-oxidase_2"/>
    <property type="match status" value="1"/>
</dbReference>